<organism evidence="7">
    <name type="scientific">freshwater metagenome</name>
    <dbReference type="NCBI Taxonomy" id="449393"/>
    <lineage>
        <taxon>unclassified sequences</taxon>
        <taxon>metagenomes</taxon>
        <taxon>ecological metagenomes</taxon>
    </lineage>
</organism>
<sequence length="273" mass="28643">MLNEPVTIPGHDQSSYRLRLEWGPTGAEAVRADYAVVVDVLSFTTTLSVAVERGIEVFPFRWRDARAAEHAMRHAATLAVGRFEALSRGDARHVSLSPASLAEVEGVERLVLPSPNGSTIAFALADAGSSVVGACLRNAGAVARWLAPRVAAGASVVVVPAGERWYDDTLRPAAEDLWGAGAVLDALLDAPGVDAAASPEARMAVAAWRAADLPTDLLDCAGGRELREAGFVADVEIAAQHDVSEVVPVLVGESFRDAATLPPDGPRLRRVGS</sequence>
<dbReference type="EC" id="3.1.3.71" evidence="3"/>
<evidence type="ECO:0000313" key="7">
    <source>
        <dbReference type="EMBL" id="CAB4919888.1"/>
    </source>
</evidence>
<comment type="catalytic activity">
    <reaction evidence="6">
        <text>(2R)-O-phospho-3-sulfolactate + H2O = (2R)-3-sulfolactate + phosphate</text>
        <dbReference type="Rhea" id="RHEA:23416"/>
        <dbReference type="ChEBI" id="CHEBI:15377"/>
        <dbReference type="ChEBI" id="CHEBI:15597"/>
        <dbReference type="ChEBI" id="CHEBI:43474"/>
        <dbReference type="ChEBI" id="CHEBI:58738"/>
        <dbReference type="EC" id="3.1.3.71"/>
    </reaction>
</comment>
<accession>A0A6J7HKL3</accession>
<dbReference type="SUPFAM" id="SSF142823">
    <property type="entry name" value="ComB-like"/>
    <property type="match status" value="1"/>
</dbReference>
<reference evidence="7" key="1">
    <citation type="submission" date="2020-05" db="EMBL/GenBank/DDBJ databases">
        <authorList>
            <person name="Chiriac C."/>
            <person name="Salcher M."/>
            <person name="Ghai R."/>
            <person name="Kavagutti S V."/>
        </authorList>
    </citation>
    <scope>NUCLEOTIDE SEQUENCE</scope>
</reference>
<dbReference type="Pfam" id="PF04029">
    <property type="entry name" value="2-ph_phosp"/>
    <property type="match status" value="1"/>
</dbReference>
<evidence type="ECO:0000256" key="5">
    <source>
        <dbReference type="ARBA" id="ARBA00022842"/>
    </source>
</evidence>
<evidence type="ECO:0000256" key="6">
    <source>
        <dbReference type="ARBA" id="ARBA00033711"/>
    </source>
</evidence>
<dbReference type="EMBL" id="CAFBMW010000003">
    <property type="protein sequence ID" value="CAB4919888.1"/>
    <property type="molecule type" value="Genomic_DNA"/>
</dbReference>
<dbReference type="AlphaFoldDB" id="A0A6J7HKL3"/>
<dbReference type="GO" id="GO:0050532">
    <property type="term" value="F:2-phosphosulfolactate phosphatase activity"/>
    <property type="evidence" value="ECO:0007669"/>
    <property type="project" value="UniProtKB-EC"/>
</dbReference>
<dbReference type="GO" id="GO:0050545">
    <property type="term" value="F:sulfopyruvate decarboxylase activity"/>
    <property type="evidence" value="ECO:0007669"/>
    <property type="project" value="TreeGrafter"/>
</dbReference>
<keyword evidence="4" id="KW-0378">Hydrolase</keyword>
<comment type="cofactor">
    <cofactor evidence="1">
        <name>Mg(2+)</name>
        <dbReference type="ChEBI" id="CHEBI:18420"/>
    </cofactor>
</comment>
<evidence type="ECO:0000256" key="2">
    <source>
        <dbReference type="ARBA" id="ARBA00009997"/>
    </source>
</evidence>
<evidence type="ECO:0000256" key="1">
    <source>
        <dbReference type="ARBA" id="ARBA00001946"/>
    </source>
</evidence>
<name>A0A6J7HKL3_9ZZZZ</name>
<gene>
    <name evidence="7" type="ORF">UFOPK3662_00552</name>
</gene>
<dbReference type="InterPro" id="IPR005238">
    <property type="entry name" value="ComB-like"/>
</dbReference>
<evidence type="ECO:0000256" key="3">
    <source>
        <dbReference type="ARBA" id="ARBA00012953"/>
    </source>
</evidence>
<comment type="similarity">
    <text evidence="2">Belongs to the ComB family.</text>
</comment>
<proteinExistence type="inferred from homology"/>
<dbReference type="Gene3D" id="3.90.1560.10">
    <property type="entry name" value="ComB-like"/>
    <property type="match status" value="1"/>
</dbReference>
<dbReference type="PANTHER" id="PTHR37311">
    <property type="entry name" value="2-PHOSPHOSULFOLACTATE PHOSPHATASE-RELATED"/>
    <property type="match status" value="1"/>
</dbReference>
<dbReference type="GO" id="GO:0000287">
    <property type="term" value="F:magnesium ion binding"/>
    <property type="evidence" value="ECO:0007669"/>
    <property type="project" value="InterPro"/>
</dbReference>
<dbReference type="InterPro" id="IPR036702">
    <property type="entry name" value="ComB-like_sf"/>
</dbReference>
<dbReference type="PANTHER" id="PTHR37311:SF1">
    <property type="entry name" value="2-PHOSPHOSULFOLACTATE PHOSPHATASE-RELATED"/>
    <property type="match status" value="1"/>
</dbReference>
<keyword evidence="5" id="KW-0460">Magnesium</keyword>
<evidence type="ECO:0000256" key="4">
    <source>
        <dbReference type="ARBA" id="ARBA00022801"/>
    </source>
</evidence>
<protein>
    <recommendedName>
        <fullName evidence="3">2-phosphosulfolactate phosphatase</fullName>
        <ecNumber evidence="3">3.1.3.71</ecNumber>
    </recommendedName>
</protein>